<dbReference type="STRING" id="1537102.L0B1N6"/>
<accession>L0B1N6</accession>
<dbReference type="InterPro" id="IPR011600">
    <property type="entry name" value="Pept_C14_caspase"/>
</dbReference>
<feature type="compositionally biased region" description="Polar residues" evidence="2">
    <location>
        <begin position="1"/>
        <end position="15"/>
    </location>
</feature>
<dbReference type="EMBL" id="CP001670">
    <property type="protein sequence ID" value="AFZ81383.1"/>
    <property type="molecule type" value="Genomic_DNA"/>
</dbReference>
<dbReference type="PANTHER" id="PTHR48104">
    <property type="entry name" value="METACASPASE-4"/>
    <property type="match status" value="1"/>
</dbReference>
<keyword evidence="4" id="KW-0378">Hydrolase</keyword>
<evidence type="ECO:0000313" key="4">
    <source>
        <dbReference type="EMBL" id="AFZ81383.1"/>
    </source>
</evidence>
<dbReference type="GO" id="GO:0004197">
    <property type="term" value="F:cysteine-type endopeptidase activity"/>
    <property type="evidence" value="ECO:0007669"/>
    <property type="project" value="InterPro"/>
</dbReference>
<evidence type="ECO:0000256" key="1">
    <source>
        <dbReference type="ARBA" id="ARBA00009005"/>
    </source>
</evidence>
<dbReference type="Proteomes" id="UP000031512">
    <property type="component" value="Chromosome 3"/>
</dbReference>
<dbReference type="GeneID" id="15805430"/>
<keyword evidence="5" id="KW-1185">Reference proteome</keyword>
<feature type="region of interest" description="Disordered" evidence="2">
    <location>
        <begin position="128"/>
        <end position="162"/>
    </location>
</feature>
<feature type="compositionally biased region" description="Basic and acidic residues" evidence="2">
    <location>
        <begin position="128"/>
        <end position="149"/>
    </location>
</feature>
<evidence type="ECO:0000259" key="3">
    <source>
        <dbReference type="Pfam" id="PF00656"/>
    </source>
</evidence>
<dbReference type="KEGG" id="beq:BEWA_007920"/>
<dbReference type="eggNOG" id="KOG1546">
    <property type="taxonomic scope" value="Eukaryota"/>
</dbReference>
<dbReference type="AlphaFoldDB" id="L0B1N6"/>
<feature type="compositionally biased region" description="Basic and acidic residues" evidence="2">
    <location>
        <begin position="206"/>
        <end position="224"/>
    </location>
</feature>
<evidence type="ECO:0000256" key="2">
    <source>
        <dbReference type="SAM" id="MobiDB-lite"/>
    </source>
</evidence>
<dbReference type="InterPro" id="IPR050452">
    <property type="entry name" value="Metacaspase"/>
</dbReference>
<protein>
    <submittedName>
        <fullName evidence="4">ICE-like protease caspase p20 domain-containing protein</fullName>
    </submittedName>
</protein>
<dbReference type="RefSeq" id="XP_004831049.1">
    <property type="nucleotide sequence ID" value="XM_004830992.1"/>
</dbReference>
<feature type="domain" description="Peptidase C14 caspase" evidence="3">
    <location>
        <begin position="243"/>
        <end position="616"/>
    </location>
</feature>
<dbReference type="PANTHER" id="PTHR48104:SF30">
    <property type="entry name" value="METACASPASE-1"/>
    <property type="match status" value="1"/>
</dbReference>
<gene>
    <name evidence="4" type="ORF">BEWA_007920</name>
</gene>
<dbReference type="Gene3D" id="3.40.50.12660">
    <property type="match status" value="2"/>
</dbReference>
<dbReference type="GO" id="GO:0006508">
    <property type="term" value="P:proteolysis"/>
    <property type="evidence" value="ECO:0007669"/>
    <property type="project" value="UniProtKB-KW"/>
</dbReference>
<dbReference type="GO" id="GO:0005737">
    <property type="term" value="C:cytoplasm"/>
    <property type="evidence" value="ECO:0007669"/>
    <property type="project" value="TreeGrafter"/>
</dbReference>
<feature type="region of interest" description="Disordered" evidence="2">
    <location>
        <begin position="187"/>
        <end position="225"/>
    </location>
</feature>
<dbReference type="OrthoDB" id="3223806at2759"/>
<proteinExistence type="inferred from homology"/>
<name>L0B1N6_THEEQ</name>
<reference evidence="4 5" key="1">
    <citation type="journal article" date="2012" name="BMC Genomics">
        <title>Comparative genomic analysis and phylogenetic position of Theileria equi.</title>
        <authorList>
            <person name="Kappmeyer L.S."/>
            <person name="Thiagarajan M."/>
            <person name="Herndon D.R."/>
            <person name="Ramsay J.D."/>
            <person name="Caler E."/>
            <person name="Djikeng A."/>
            <person name="Gillespie J.J."/>
            <person name="Lau A.O."/>
            <person name="Roalson E.H."/>
            <person name="Silva J.C."/>
            <person name="Silva M.G."/>
            <person name="Suarez C.E."/>
            <person name="Ueti M.W."/>
            <person name="Nene V.M."/>
            <person name="Mealey R.H."/>
            <person name="Knowles D.P."/>
            <person name="Brayton K.A."/>
        </authorList>
    </citation>
    <scope>NUCLEOTIDE SEQUENCE [LARGE SCALE GENOMIC DNA]</scope>
    <source>
        <strain evidence="4 5">WA</strain>
    </source>
</reference>
<dbReference type="VEuPathDB" id="PiroplasmaDB:BEWA_007920"/>
<feature type="region of interest" description="Disordered" evidence="2">
    <location>
        <begin position="1"/>
        <end position="26"/>
    </location>
</feature>
<evidence type="ECO:0000313" key="5">
    <source>
        <dbReference type="Proteomes" id="UP000031512"/>
    </source>
</evidence>
<sequence>MGSNYKVNPRTGSHNATKRQDVSEKAAHTQNFVKYQSPFKRNFINRNKTGECAVNVNSGDVYPFGNSHLGSGEKFQGINEDLQNLICKRAFEATTRLISGSKLNQDHTEKNIGGARLVKKLELTPKSECNTVEKVHHESPSPARDKESMRSSSKTSSPAVRMSITQKEKDELHSLIMHLKSLDFSSSNDIKDKEGSVDSSVNSIDSPKEEPSKEPTHSQAEPHQENVTNVKTYVCTSCKNGPRRKAVIIGCNYAGGVDDNLRGSCNDAALFAIVLITKMGYCPQDILLLLDSEPADVYKEQLSRLSQYSEPQVKRGAKPSVFDRWFASIMNTFGGKPEGQLDLPEMMALDSQGPLRPDNLRPTRANILKAVRWLTHRTVPGDCCIFYYSGHSVQIDDLSGWEGEGYDEALVPVDYTNGVIPALQLRRMLQCVDKCCQMNIILDTCGLQTILDSANGWGHIKGAKLRGIWPVIEATGKMKEAKYDDSVWSDPYMQLQMTRPKFIPRMEVDCVSNLTDPFLSTNHSTASANSICIAAAPWESIAVEALFRPLYVVPMKIPQCAPVVCHGVFTYCLANSLLYDARKYRIQVSELINGINRRIDYLRKTRLRKLDQIAQVTLHPSGLASVDDLFGSNWGGTFGSQRLHTSLDGINIESFLQIPQAWMEMHTDGQFERRQRQHSQQFANNQKVNRQYSGLDKYRSSSVSNKGGNGPFVNRAYGSRGQTAKLNRIVYIEYPQTQPINGKNWYGRTNSTTYRQESIYQQGPRIRGNVYCNQRHSQGVPRSASDFPTKHLKQTFPNAKFVEPITATLLSRLPTCQASQMSQY</sequence>
<comment type="similarity">
    <text evidence="1">Belongs to the peptidase C14B family.</text>
</comment>
<organism evidence="4 5">
    <name type="scientific">Theileria equi strain WA</name>
    <dbReference type="NCBI Taxonomy" id="1537102"/>
    <lineage>
        <taxon>Eukaryota</taxon>
        <taxon>Sar</taxon>
        <taxon>Alveolata</taxon>
        <taxon>Apicomplexa</taxon>
        <taxon>Aconoidasida</taxon>
        <taxon>Piroplasmida</taxon>
        <taxon>Theileriidae</taxon>
        <taxon>Theileria</taxon>
    </lineage>
</organism>
<dbReference type="Pfam" id="PF00656">
    <property type="entry name" value="Peptidase_C14"/>
    <property type="match status" value="1"/>
</dbReference>
<keyword evidence="4" id="KW-0645">Protease</keyword>